<dbReference type="AlphaFoldDB" id="A0A929L3V7"/>
<feature type="domain" description="N-acetyltransferase" evidence="1">
    <location>
        <begin position="2"/>
        <end position="139"/>
    </location>
</feature>
<dbReference type="Proteomes" id="UP000622475">
    <property type="component" value="Unassembled WGS sequence"/>
</dbReference>
<accession>A0A929L3V7</accession>
<evidence type="ECO:0000313" key="2">
    <source>
        <dbReference type="EMBL" id="MBE9663540.1"/>
    </source>
</evidence>
<dbReference type="InterPro" id="IPR000182">
    <property type="entry name" value="GNAT_dom"/>
</dbReference>
<evidence type="ECO:0000313" key="3">
    <source>
        <dbReference type="Proteomes" id="UP000622475"/>
    </source>
</evidence>
<dbReference type="EMBL" id="JADFFL010000006">
    <property type="protein sequence ID" value="MBE9663540.1"/>
    <property type="molecule type" value="Genomic_DNA"/>
</dbReference>
<proteinExistence type="predicted"/>
<dbReference type="PROSITE" id="PS51186">
    <property type="entry name" value="GNAT"/>
    <property type="match status" value="1"/>
</dbReference>
<name>A0A929L3V7_9SPHI</name>
<organism evidence="2 3">
    <name type="scientific">Mucilaginibacter myungsuensis</name>
    <dbReference type="NCBI Taxonomy" id="649104"/>
    <lineage>
        <taxon>Bacteria</taxon>
        <taxon>Pseudomonadati</taxon>
        <taxon>Bacteroidota</taxon>
        <taxon>Sphingobacteriia</taxon>
        <taxon>Sphingobacteriales</taxon>
        <taxon>Sphingobacteriaceae</taxon>
        <taxon>Mucilaginibacter</taxon>
    </lineage>
</organism>
<dbReference type="SUPFAM" id="SSF55729">
    <property type="entry name" value="Acyl-CoA N-acyltransferases (Nat)"/>
    <property type="match status" value="1"/>
</dbReference>
<dbReference type="GO" id="GO:0016747">
    <property type="term" value="F:acyltransferase activity, transferring groups other than amino-acyl groups"/>
    <property type="evidence" value="ECO:0007669"/>
    <property type="project" value="InterPro"/>
</dbReference>
<dbReference type="InterPro" id="IPR016181">
    <property type="entry name" value="Acyl_CoA_acyltransferase"/>
</dbReference>
<sequence>MPDIHIEQIRHELTWKLRHKVLYPNVGSVQTQGMPEDLDGIHFGAFVNGWLVAVVSLFQNGTDFQFRKFAVAEDMQGKGIGRELLQYITDQAINNGGTHIWCNARVTATNFYAKAGFTQTGEGFTRGGFDYVIMEKPLQNKTDAQIA</sequence>
<protein>
    <submittedName>
        <fullName evidence="2">GNAT family N-acetyltransferase</fullName>
    </submittedName>
</protein>
<dbReference type="RefSeq" id="WP_194112764.1">
    <property type="nucleotide sequence ID" value="NZ_JADFFL010000006.1"/>
</dbReference>
<evidence type="ECO:0000259" key="1">
    <source>
        <dbReference type="PROSITE" id="PS51186"/>
    </source>
</evidence>
<gene>
    <name evidence="2" type="ORF">IRJ16_16755</name>
</gene>
<dbReference type="Pfam" id="PF13673">
    <property type="entry name" value="Acetyltransf_10"/>
    <property type="match status" value="1"/>
</dbReference>
<dbReference type="Gene3D" id="3.40.630.30">
    <property type="match status" value="1"/>
</dbReference>
<dbReference type="CDD" id="cd04301">
    <property type="entry name" value="NAT_SF"/>
    <property type="match status" value="1"/>
</dbReference>
<comment type="caution">
    <text evidence="2">The sequence shown here is derived from an EMBL/GenBank/DDBJ whole genome shotgun (WGS) entry which is preliminary data.</text>
</comment>
<keyword evidence="3" id="KW-1185">Reference proteome</keyword>
<reference evidence="2" key="1">
    <citation type="submission" date="2020-10" db="EMBL/GenBank/DDBJ databases">
        <title>Mucilaginibacter mali sp. nov., isolated from rhizosphere soil of apple orchard.</title>
        <authorList>
            <person name="Lee J.-S."/>
            <person name="Kim H.S."/>
            <person name="Kim J.-S."/>
        </authorList>
    </citation>
    <scope>NUCLEOTIDE SEQUENCE</scope>
    <source>
        <strain evidence="2">KCTC 22746</strain>
    </source>
</reference>